<gene>
    <name evidence="1" type="ORF">NBR_LOCUS7495</name>
</gene>
<proteinExistence type="predicted"/>
<organism evidence="3">
    <name type="scientific">Nippostrongylus brasiliensis</name>
    <name type="common">Rat hookworm</name>
    <dbReference type="NCBI Taxonomy" id="27835"/>
    <lineage>
        <taxon>Eukaryota</taxon>
        <taxon>Metazoa</taxon>
        <taxon>Ecdysozoa</taxon>
        <taxon>Nematoda</taxon>
        <taxon>Chromadorea</taxon>
        <taxon>Rhabditida</taxon>
        <taxon>Rhabditina</taxon>
        <taxon>Rhabditomorpha</taxon>
        <taxon>Strongyloidea</taxon>
        <taxon>Heligmosomidae</taxon>
        <taxon>Nippostrongylus</taxon>
    </lineage>
</organism>
<reference evidence="3" key="1">
    <citation type="submission" date="2017-02" db="UniProtKB">
        <authorList>
            <consortium name="WormBaseParasite"/>
        </authorList>
    </citation>
    <scope>IDENTIFICATION</scope>
</reference>
<sequence>MDKDSQRQVRKALLVTPAKVDKVGEALYKLYESFEAQQSGIHRSNEESTMLFKKRKFSSDEHRFLYSARTVNME</sequence>
<reference evidence="1 2" key="2">
    <citation type="submission" date="2018-11" db="EMBL/GenBank/DDBJ databases">
        <authorList>
            <consortium name="Pathogen Informatics"/>
        </authorList>
    </citation>
    <scope>NUCLEOTIDE SEQUENCE [LARGE SCALE GENOMIC DNA]</scope>
</reference>
<dbReference type="WBParaSite" id="NBR_0000749401-mRNA-1">
    <property type="protein sequence ID" value="NBR_0000749401-mRNA-1"/>
    <property type="gene ID" value="NBR_0000749401"/>
</dbReference>
<dbReference type="AlphaFoldDB" id="A0A0N4XX25"/>
<keyword evidence="2" id="KW-1185">Reference proteome</keyword>
<accession>A0A0N4XX25</accession>
<evidence type="ECO:0000313" key="1">
    <source>
        <dbReference type="EMBL" id="VDL71084.1"/>
    </source>
</evidence>
<name>A0A0N4XX25_NIPBR</name>
<evidence type="ECO:0000313" key="3">
    <source>
        <dbReference type="WBParaSite" id="NBR_0000749401-mRNA-1"/>
    </source>
</evidence>
<evidence type="ECO:0000313" key="2">
    <source>
        <dbReference type="Proteomes" id="UP000271162"/>
    </source>
</evidence>
<dbReference type="EMBL" id="UYSL01019894">
    <property type="protein sequence ID" value="VDL71084.1"/>
    <property type="molecule type" value="Genomic_DNA"/>
</dbReference>
<protein>
    <submittedName>
        <fullName evidence="3">Ovule protein</fullName>
    </submittedName>
</protein>
<dbReference type="Proteomes" id="UP000271162">
    <property type="component" value="Unassembled WGS sequence"/>
</dbReference>